<evidence type="ECO:0000313" key="1">
    <source>
        <dbReference type="EMBL" id="KAJ1143387.1"/>
    </source>
</evidence>
<evidence type="ECO:0000313" key="2">
    <source>
        <dbReference type="Proteomes" id="UP001066276"/>
    </source>
</evidence>
<dbReference type="Gene3D" id="3.30.250.20">
    <property type="entry name" value="L1 transposable element, C-terminal domain"/>
    <property type="match status" value="1"/>
</dbReference>
<organism evidence="1 2">
    <name type="scientific">Pleurodeles waltl</name>
    <name type="common">Iberian ribbed newt</name>
    <dbReference type="NCBI Taxonomy" id="8319"/>
    <lineage>
        <taxon>Eukaryota</taxon>
        <taxon>Metazoa</taxon>
        <taxon>Chordata</taxon>
        <taxon>Craniata</taxon>
        <taxon>Vertebrata</taxon>
        <taxon>Euteleostomi</taxon>
        <taxon>Amphibia</taxon>
        <taxon>Batrachia</taxon>
        <taxon>Caudata</taxon>
        <taxon>Salamandroidea</taxon>
        <taxon>Salamandridae</taxon>
        <taxon>Pleurodelinae</taxon>
        <taxon>Pleurodeles</taxon>
    </lineage>
</organism>
<comment type="caution">
    <text evidence="1">The sequence shown here is derived from an EMBL/GenBank/DDBJ whole genome shotgun (WGS) entry which is preliminary data.</text>
</comment>
<reference evidence="1" key="1">
    <citation type="journal article" date="2022" name="bioRxiv">
        <title>Sequencing and chromosome-scale assembly of the giantPleurodeles waltlgenome.</title>
        <authorList>
            <person name="Brown T."/>
            <person name="Elewa A."/>
            <person name="Iarovenko S."/>
            <person name="Subramanian E."/>
            <person name="Araus A.J."/>
            <person name="Petzold A."/>
            <person name="Susuki M."/>
            <person name="Suzuki K.-i.T."/>
            <person name="Hayashi T."/>
            <person name="Toyoda A."/>
            <person name="Oliveira C."/>
            <person name="Osipova E."/>
            <person name="Leigh N.D."/>
            <person name="Simon A."/>
            <person name="Yun M.H."/>
        </authorList>
    </citation>
    <scope>NUCLEOTIDE SEQUENCE</scope>
    <source>
        <strain evidence="1">20211129_DDA</strain>
        <tissue evidence="1">Liver</tissue>
    </source>
</reference>
<dbReference type="PANTHER" id="PTHR11505">
    <property type="entry name" value="L1 TRANSPOSABLE ELEMENT-RELATED"/>
    <property type="match status" value="1"/>
</dbReference>
<sequence>MDRILQEILAVSRKLESMDSAMTSLTAETKSMRLDIAGFQTQVSGLHQRVTTVESQVASWVDRDQELLHLRSKLMDLEDRSRRNNIRLLGYPENIEGADIYSYLPCLLRHTLARQLLQAARAQVTLQSDNLEIRLMADFSKETKKRRKAFLSLRPRLRQLDVKYGLLEPARMWITKNGDSRDFYDPEDQRAFLEGLQDQTQSMDMTTRIPQDPQGLPLRTTHPTPASVLGSTLLRTEFYHTYAGDLANKYLEVFDDVLTIGCLPTSIREAVVVMKPKLNRDPGYVTADHPISLLNLFTKILAVS</sequence>
<name>A0AAV7QVD3_PLEWA</name>
<accession>A0AAV7QVD3</accession>
<keyword evidence="2" id="KW-1185">Reference proteome</keyword>
<dbReference type="InterPro" id="IPR042566">
    <property type="entry name" value="L1_C"/>
</dbReference>
<gene>
    <name evidence="1" type="ORF">NDU88_009696</name>
</gene>
<protein>
    <submittedName>
        <fullName evidence="1">Uncharacterized protein</fullName>
    </submittedName>
</protein>
<dbReference type="InterPro" id="IPR004244">
    <property type="entry name" value="Transposase_22"/>
</dbReference>
<dbReference type="Proteomes" id="UP001066276">
    <property type="component" value="Chromosome 6"/>
</dbReference>
<dbReference type="AlphaFoldDB" id="A0AAV7QVD3"/>
<dbReference type="EMBL" id="JANPWB010000010">
    <property type="protein sequence ID" value="KAJ1143387.1"/>
    <property type="molecule type" value="Genomic_DNA"/>
</dbReference>
<proteinExistence type="predicted"/>